<name>A0A8C5MRT8_9ANUR</name>
<dbReference type="AlphaFoldDB" id="A0A8C5MRT8"/>
<dbReference type="FunFam" id="3.10.590.10:FF:000003">
    <property type="entry name" value="Thymocyte nuclear protein 1"/>
    <property type="match status" value="1"/>
</dbReference>
<feature type="region of interest" description="Disordered" evidence="6">
    <location>
        <begin position="114"/>
        <end position="157"/>
    </location>
</feature>
<dbReference type="InterPro" id="IPR052181">
    <property type="entry name" value="5hmC_binding"/>
</dbReference>
<evidence type="ECO:0000256" key="4">
    <source>
        <dbReference type="ARBA" id="ARBA00022553"/>
    </source>
</evidence>
<reference evidence="8" key="1">
    <citation type="submission" date="2025-08" db="UniProtKB">
        <authorList>
            <consortium name="Ensembl"/>
        </authorList>
    </citation>
    <scope>IDENTIFICATION</scope>
</reference>
<evidence type="ECO:0000256" key="5">
    <source>
        <dbReference type="ARBA" id="ARBA00023242"/>
    </source>
</evidence>
<gene>
    <name evidence="8" type="primary">THYN1</name>
</gene>
<comment type="subcellular location">
    <subcellularLocation>
        <location evidence="2">Nucleus</location>
    </subcellularLocation>
</comment>
<feature type="compositionally biased region" description="Basic and acidic residues" evidence="6">
    <location>
        <begin position="51"/>
        <end position="74"/>
    </location>
</feature>
<dbReference type="Ensembl" id="ENSLLET00000019461.1">
    <property type="protein sequence ID" value="ENSLLEP00000018726.1"/>
    <property type="gene ID" value="ENSLLEG00000011887.1"/>
</dbReference>
<dbReference type="InterPro" id="IPR015947">
    <property type="entry name" value="PUA-like_sf"/>
</dbReference>
<evidence type="ECO:0000256" key="1">
    <source>
        <dbReference type="ARBA" id="ARBA00002530"/>
    </source>
</evidence>
<feature type="region of interest" description="Disordered" evidence="6">
    <location>
        <begin position="51"/>
        <end position="90"/>
    </location>
</feature>
<dbReference type="OrthoDB" id="41445at2759"/>
<protein>
    <recommendedName>
        <fullName evidence="3">Thymocyte nuclear protein 1</fullName>
    </recommendedName>
</protein>
<dbReference type="Pfam" id="PF01878">
    <property type="entry name" value="EVE"/>
    <property type="match status" value="1"/>
</dbReference>
<evidence type="ECO:0000256" key="6">
    <source>
        <dbReference type="SAM" id="MobiDB-lite"/>
    </source>
</evidence>
<keyword evidence="5" id="KW-0539">Nucleus</keyword>
<organism evidence="8 9">
    <name type="scientific">Leptobrachium leishanense</name>
    <name type="common">Leishan spiny toad</name>
    <dbReference type="NCBI Taxonomy" id="445787"/>
    <lineage>
        <taxon>Eukaryota</taxon>
        <taxon>Metazoa</taxon>
        <taxon>Chordata</taxon>
        <taxon>Craniata</taxon>
        <taxon>Vertebrata</taxon>
        <taxon>Euteleostomi</taxon>
        <taxon>Amphibia</taxon>
        <taxon>Batrachia</taxon>
        <taxon>Anura</taxon>
        <taxon>Pelobatoidea</taxon>
        <taxon>Megophryidae</taxon>
        <taxon>Leptobrachium</taxon>
    </lineage>
</organism>
<dbReference type="InterPro" id="IPR047197">
    <property type="entry name" value="THYN1-like_EVE"/>
</dbReference>
<comment type="function">
    <text evidence="1">Specifically binds 5-hydroxymethylcytosine (5hmC), suggesting that it acts as a specific reader of 5hmC.</text>
</comment>
<reference evidence="8" key="2">
    <citation type="submission" date="2025-09" db="UniProtKB">
        <authorList>
            <consortium name="Ensembl"/>
        </authorList>
    </citation>
    <scope>IDENTIFICATION</scope>
</reference>
<evidence type="ECO:0000256" key="3">
    <source>
        <dbReference type="ARBA" id="ARBA00014654"/>
    </source>
</evidence>
<dbReference type="PANTHER" id="PTHR14087">
    <property type="entry name" value="THYMOCYTE NUCLEAR PROTEIN 1"/>
    <property type="match status" value="1"/>
</dbReference>
<dbReference type="GeneTree" id="ENSGT00390000013297"/>
<dbReference type="Proteomes" id="UP000694569">
    <property type="component" value="Unplaced"/>
</dbReference>
<dbReference type="Gene3D" id="3.10.590.10">
    <property type="entry name" value="ph1033 like domains"/>
    <property type="match status" value="1"/>
</dbReference>
<proteinExistence type="predicted"/>
<evidence type="ECO:0000313" key="8">
    <source>
        <dbReference type="Ensembl" id="ENSLLEP00000018726.1"/>
    </source>
</evidence>
<evidence type="ECO:0000313" key="9">
    <source>
        <dbReference type="Proteomes" id="UP000694569"/>
    </source>
</evidence>
<dbReference type="CDD" id="cd21133">
    <property type="entry name" value="EVE"/>
    <property type="match status" value="1"/>
</dbReference>
<dbReference type="SUPFAM" id="SSF88697">
    <property type="entry name" value="PUA domain-like"/>
    <property type="match status" value="1"/>
</dbReference>
<keyword evidence="9" id="KW-1185">Reference proteome</keyword>
<dbReference type="PANTHER" id="PTHR14087:SF7">
    <property type="entry name" value="THYMOCYTE NUCLEAR PROTEIN 1"/>
    <property type="match status" value="1"/>
</dbReference>
<dbReference type="GO" id="GO:0005634">
    <property type="term" value="C:nucleus"/>
    <property type="evidence" value="ECO:0007669"/>
    <property type="project" value="UniProtKB-SubCell"/>
</dbReference>
<feature type="domain" description="EVE" evidence="7">
    <location>
        <begin position="160"/>
        <end position="322"/>
    </location>
</feature>
<evidence type="ECO:0000259" key="7">
    <source>
        <dbReference type="Pfam" id="PF01878"/>
    </source>
</evidence>
<evidence type="ECO:0000256" key="2">
    <source>
        <dbReference type="ARBA" id="ARBA00004123"/>
    </source>
</evidence>
<keyword evidence="4" id="KW-0597">Phosphoprotein</keyword>
<sequence>MQFHCKYATCVTCKFLGHRMSTWSESDGLMLCSQLKPMSALYPKEHCYEHSDRLDNDRTQSRKDGSSGLEREWEGGVMAHDSSSKDKTPAVQLLSPVTASQVSVLVELAEVTMPQTKRKRAASAEVTSDDGGAEKAGPGSRNRGRKQSTTKTSEQEEYTCWLMKSEPESRMEKGMDMKFGIEDLKAQPNQTACWDGVRNYQARNFMRTMKSGQQAFFYHSNCKEPGIAGIVKIVKQAYVDHTQFDPKNPHYDSSSSQENPKWFMVDVQVVRTLSRFIPLAELKKIHQKHKVSGGALRSMALFTRARLSVQPLTQEEFDFVLSLENETIE</sequence>
<dbReference type="InterPro" id="IPR002740">
    <property type="entry name" value="EVE_domain"/>
</dbReference>
<accession>A0A8C5MRT8</accession>